<evidence type="ECO:0000256" key="12">
    <source>
        <dbReference type="ARBA" id="ARBA00023033"/>
    </source>
</evidence>
<evidence type="ECO:0000256" key="11">
    <source>
        <dbReference type="ARBA" id="ARBA00023004"/>
    </source>
</evidence>
<evidence type="ECO:0000256" key="4">
    <source>
        <dbReference type="ARBA" id="ARBA00004406"/>
    </source>
</evidence>
<comment type="function">
    <text evidence="2">May be involved in the metabolism of insect hormones and in the breakdown of synthetic insecticides.</text>
</comment>
<name>A0AAV7XTC9_9NEOP</name>
<protein>
    <submittedName>
        <fullName evidence="16">Uncharacterized protein</fullName>
    </submittedName>
</protein>
<proteinExistence type="inferred from homology"/>
<dbReference type="PANTHER" id="PTHR24291:SF189">
    <property type="entry name" value="CYTOCHROME P450 4C3-RELATED"/>
    <property type="match status" value="1"/>
</dbReference>
<evidence type="ECO:0000256" key="8">
    <source>
        <dbReference type="ARBA" id="ARBA00022824"/>
    </source>
</evidence>
<keyword evidence="9" id="KW-0492">Microsome</keyword>
<evidence type="ECO:0000313" key="17">
    <source>
        <dbReference type="Proteomes" id="UP001075354"/>
    </source>
</evidence>
<sequence length="507" mass="57253">MAFAVFLATALVALFLGRWLLACIKFRRVELAFDGEPSLFILGNTLHFIGATGDNVFDLILRLWGSRTQITRMSLLGHLILIASDPDDIEKVVKGKDTQDKSRMMYQFIEYISKYNLVTLNGNEWKAHRKAMTPAFHNELLNKYQEVFDLQAKSFVARVRPGEAEDLMVNLKTSTIWSFIGTAITTDITADAELLFPVLMEVLEAFPPSVTYRSFQPWLWSDTLFGVTSAGRRIRGLVAEAQWWVSEQLAKYRSTVADDDREDFVKGRPTVAEILHKCSGSALPDRHIIDEVTILAGAAIETSAASLGWTFKTLSLRHDVQDRILQEANEVIWEAGAVLAEHLPRLEYTERVLKESLRLTPAVAMFGRSNSHAPTTFDGKHVPKGSTFVINAFGAHRDPRHWEEPLKFDPDRWLPERSQGRHPYAYLPFSTGPRNCIGSRYAMAFMKTLLATVILKYRVDPVDDGHTDPANFPMSCDIATRMPGGVHVVLRPRQPEGLLQTPWRKGR</sequence>
<keyword evidence="6 14" id="KW-0349">Heme</keyword>
<evidence type="ECO:0000256" key="1">
    <source>
        <dbReference type="ARBA" id="ARBA00001971"/>
    </source>
</evidence>
<dbReference type="InterPro" id="IPR017972">
    <property type="entry name" value="Cyt_P450_CS"/>
</dbReference>
<dbReference type="Pfam" id="PF00067">
    <property type="entry name" value="p450"/>
    <property type="match status" value="1"/>
</dbReference>
<evidence type="ECO:0000256" key="9">
    <source>
        <dbReference type="ARBA" id="ARBA00022848"/>
    </source>
</evidence>
<gene>
    <name evidence="16" type="ORF">ONE63_007941</name>
</gene>
<accession>A0AAV7XTC9</accession>
<dbReference type="PANTHER" id="PTHR24291">
    <property type="entry name" value="CYTOCHROME P450 FAMILY 4"/>
    <property type="match status" value="1"/>
</dbReference>
<keyword evidence="7 14" id="KW-0479">Metal-binding</keyword>
<comment type="cofactor">
    <cofactor evidence="1 14">
        <name>heme</name>
        <dbReference type="ChEBI" id="CHEBI:30413"/>
    </cofactor>
</comment>
<dbReference type="PRINTS" id="PR00385">
    <property type="entry name" value="P450"/>
</dbReference>
<dbReference type="PROSITE" id="PS00086">
    <property type="entry name" value="CYTOCHROME_P450"/>
    <property type="match status" value="1"/>
</dbReference>
<keyword evidence="8" id="KW-0256">Endoplasmic reticulum</keyword>
<keyword evidence="12 15" id="KW-0503">Monooxygenase</keyword>
<comment type="similarity">
    <text evidence="5 15">Belongs to the cytochrome P450 family.</text>
</comment>
<dbReference type="AlphaFoldDB" id="A0AAV7XTC9"/>
<dbReference type="SUPFAM" id="SSF48264">
    <property type="entry name" value="Cytochrome P450"/>
    <property type="match status" value="1"/>
</dbReference>
<dbReference type="InterPro" id="IPR036396">
    <property type="entry name" value="Cyt_P450_sf"/>
</dbReference>
<dbReference type="PRINTS" id="PR00465">
    <property type="entry name" value="EP450IV"/>
</dbReference>
<evidence type="ECO:0000256" key="5">
    <source>
        <dbReference type="ARBA" id="ARBA00010617"/>
    </source>
</evidence>
<dbReference type="GO" id="GO:0005789">
    <property type="term" value="C:endoplasmic reticulum membrane"/>
    <property type="evidence" value="ECO:0007669"/>
    <property type="project" value="UniProtKB-SubCell"/>
</dbReference>
<organism evidence="16 17">
    <name type="scientific">Megalurothrips usitatus</name>
    <name type="common">bean blossom thrips</name>
    <dbReference type="NCBI Taxonomy" id="439358"/>
    <lineage>
        <taxon>Eukaryota</taxon>
        <taxon>Metazoa</taxon>
        <taxon>Ecdysozoa</taxon>
        <taxon>Arthropoda</taxon>
        <taxon>Hexapoda</taxon>
        <taxon>Insecta</taxon>
        <taxon>Pterygota</taxon>
        <taxon>Neoptera</taxon>
        <taxon>Paraneoptera</taxon>
        <taxon>Thysanoptera</taxon>
        <taxon>Terebrantia</taxon>
        <taxon>Thripoidea</taxon>
        <taxon>Thripidae</taxon>
        <taxon>Megalurothrips</taxon>
    </lineage>
</organism>
<comment type="caution">
    <text evidence="16">The sequence shown here is derived from an EMBL/GenBank/DDBJ whole genome shotgun (WGS) entry which is preliminary data.</text>
</comment>
<evidence type="ECO:0000256" key="10">
    <source>
        <dbReference type="ARBA" id="ARBA00023002"/>
    </source>
</evidence>
<dbReference type="GO" id="GO:0016705">
    <property type="term" value="F:oxidoreductase activity, acting on paired donors, with incorporation or reduction of molecular oxygen"/>
    <property type="evidence" value="ECO:0007669"/>
    <property type="project" value="InterPro"/>
</dbReference>
<evidence type="ECO:0000256" key="7">
    <source>
        <dbReference type="ARBA" id="ARBA00022723"/>
    </source>
</evidence>
<evidence type="ECO:0000256" key="2">
    <source>
        <dbReference type="ARBA" id="ARBA00003690"/>
    </source>
</evidence>
<evidence type="ECO:0000313" key="16">
    <source>
        <dbReference type="EMBL" id="KAJ1528017.1"/>
    </source>
</evidence>
<dbReference type="InterPro" id="IPR050196">
    <property type="entry name" value="Cytochrome_P450_Monoox"/>
</dbReference>
<dbReference type="GO" id="GO:0005506">
    <property type="term" value="F:iron ion binding"/>
    <property type="evidence" value="ECO:0007669"/>
    <property type="project" value="InterPro"/>
</dbReference>
<keyword evidence="10 15" id="KW-0560">Oxidoreductase</keyword>
<reference evidence="16" key="1">
    <citation type="submission" date="2022-12" db="EMBL/GenBank/DDBJ databases">
        <title>Chromosome-level genome assembly of the bean flower thrips Megalurothrips usitatus.</title>
        <authorList>
            <person name="Ma L."/>
            <person name="Liu Q."/>
            <person name="Li H."/>
            <person name="Cai W."/>
        </authorList>
    </citation>
    <scope>NUCLEOTIDE SEQUENCE</scope>
    <source>
        <strain evidence="16">Cailab_2022a</strain>
    </source>
</reference>
<dbReference type="EMBL" id="JAPTSV010000005">
    <property type="protein sequence ID" value="KAJ1528017.1"/>
    <property type="molecule type" value="Genomic_DNA"/>
</dbReference>
<dbReference type="InterPro" id="IPR001128">
    <property type="entry name" value="Cyt_P450"/>
</dbReference>
<dbReference type="GO" id="GO:0004497">
    <property type="term" value="F:monooxygenase activity"/>
    <property type="evidence" value="ECO:0007669"/>
    <property type="project" value="UniProtKB-KW"/>
</dbReference>
<evidence type="ECO:0000256" key="15">
    <source>
        <dbReference type="RuleBase" id="RU000461"/>
    </source>
</evidence>
<feature type="binding site" description="axial binding residue" evidence="14">
    <location>
        <position position="436"/>
    </location>
    <ligand>
        <name>heme</name>
        <dbReference type="ChEBI" id="CHEBI:30413"/>
    </ligand>
    <ligandPart>
        <name>Fe</name>
        <dbReference type="ChEBI" id="CHEBI:18248"/>
    </ligandPart>
</feature>
<dbReference type="InterPro" id="IPR002403">
    <property type="entry name" value="Cyt_P450_E_grp-IV"/>
</dbReference>
<comment type="subcellular location">
    <subcellularLocation>
        <location evidence="4">Endoplasmic reticulum membrane</location>
        <topology evidence="4">Peripheral membrane protein</topology>
    </subcellularLocation>
    <subcellularLocation>
        <location evidence="3">Microsome membrane</location>
        <topology evidence="3">Peripheral membrane protein</topology>
    </subcellularLocation>
</comment>
<evidence type="ECO:0000256" key="6">
    <source>
        <dbReference type="ARBA" id="ARBA00022617"/>
    </source>
</evidence>
<evidence type="ECO:0000256" key="14">
    <source>
        <dbReference type="PIRSR" id="PIRSR602403-1"/>
    </source>
</evidence>
<keyword evidence="17" id="KW-1185">Reference proteome</keyword>
<dbReference type="GO" id="GO:0020037">
    <property type="term" value="F:heme binding"/>
    <property type="evidence" value="ECO:0007669"/>
    <property type="project" value="InterPro"/>
</dbReference>
<dbReference type="Gene3D" id="1.10.630.10">
    <property type="entry name" value="Cytochrome P450"/>
    <property type="match status" value="1"/>
</dbReference>
<evidence type="ECO:0000256" key="3">
    <source>
        <dbReference type="ARBA" id="ARBA00004174"/>
    </source>
</evidence>
<keyword evidence="13" id="KW-0472">Membrane</keyword>
<dbReference type="Proteomes" id="UP001075354">
    <property type="component" value="Chromosome 5"/>
</dbReference>
<keyword evidence="11 14" id="KW-0408">Iron</keyword>
<evidence type="ECO:0000256" key="13">
    <source>
        <dbReference type="ARBA" id="ARBA00023136"/>
    </source>
</evidence>